<reference evidence="3" key="1">
    <citation type="submission" date="2017-09" db="EMBL/GenBank/DDBJ databases">
        <title>Depth-based differentiation of microbial function through sediment-hosted aquifers and enrichment of novel symbionts in the deep terrestrial subsurface.</title>
        <authorList>
            <person name="Probst A.J."/>
            <person name="Ladd B."/>
            <person name="Jarett J.K."/>
            <person name="Geller-Mcgrath D.E."/>
            <person name="Sieber C.M.K."/>
            <person name="Emerson J.B."/>
            <person name="Anantharaman K."/>
            <person name="Thomas B.C."/>
            <person name="Malmstrom R."/>
            <person name="Stieglmeier M."/>
            <person name="Klingl A."/>
            <person name="Woyke T."/>
            <person name="Ryan C.M."/>
            <person name="Banfield J.F."/>
        </authorList>
    </citation>
    <scope>NUCLEOTIDE SEQUENCE [LARGE SCALE GENOMIC DNA]</scope>
</reference>
<dbReference type="AlphaFoldDB" id="A0A2M8KC17"/>
<feature type="domain" description="Nucleotidyl transferase" evidence="1">
    <location>
        <begin position="168"/>
        <end position="273"/>
    </location>
</feature>
<evidence type="ECO:0000313" key="3">
    <source>
        <dbReference type="Proteomes" id="UP000231648"/>
    </source>
</evidence>
<feature type="domain" description="Nucleotidyl transferase" evidence="1">
    <location>
        <begin position="2"/>
        <end position="131"/>
    </location>
</feature>
<dbReference type="InterPro" id="IPR005835">
    <property type="entry name" value="NTP_transferase_dom"/>
</dbReference>
<evidence type="ECO:0000313" key="2">
    <source>
        <dbReference type="EMBL" id="PJE57472.1"/>
    </source>
</evidence>
<comment type="caution">
    <text evidence="2">The sequence shown here is derived from an EMBL/GenBank/DDBJ whole genome shotgun (WGS) entry which is preliminary data.</text>
</comment>
<dbReference type="InterPro" id="IPR029044">
    <property type="entry name" value="Nucleotide-diphossugar_trans"/>
</dbReference>
<dbReference type="Proteomes" id="UP000231648">
    <property type="component" value="Unassembled WGS sequence"/>
</dbReference>
<dbReference type="Gene3D" id="3.90.550.10">
    <property type="entry name" value="Spore Coat Polysaccharide Biosynthesis Protein SpsA, Chain A"/>
    <property type="match status" value="1"/>
</dbReference>
<gene>
    <name evidence="2" type="ORF">COU82_01790</name>
</gene>
<organism evidence="2 3">
    <name type="scientific">Candidatus Portnoybacteria bacterium CG10_big_fil_rev_8_21_14_0_10_38_18</name>
    <dbReference type="NCBI Taxonomy" id="1974813"/>
    <lineage>
        <taxon>Bacteria</taxon>
        <taxon>Candidatus Portnoyibacteriota</taxon>
    </lineage>
</organism>
<dbReference type="SUPFAM" id="SSF53448">
    <property type="entry name" value="Nucleotide-diphospho-sugar transferases"/>
    <property type="match status" value="1"/>
</dbReference>
<dbReference type="PANTHER" id="PTHR22572">
    <property type="entry name" value="SUGAR-1-PHOSPHATE GUANYL TRANSFERASE"/>
    <property type="match status" value="1"/>
</dbReference>
<proteinExistence type="predicted"/>
<protein>
    <recommendedName>
        <fullName evidence="1">Nucleotidyl transferase domain-containing protein</fullName>
    </recommendedName>
</protein>
<accession>A0A2M8KC17</accession>
<dbReference type="EMBL" id="PFDX01000020">
    <property type="protein sequence ID" value="PJE57472.1"/>
    <property type="molecule type" value="Genomic_DNA"/>
</dbReference>
<dbReference type="Pfam" id="PF00483">
    <property type="entry name" value="NTP_transferase"/>
    <property type="match status" value="2"/>
</dbReference>
<dbReference type="InterPro" id="IPR050486">
    <property type="entry name" value="Mannose-1P_guanyltransferase"/>
</dbReference>
<evidence type="ECO:0000259" key="1">
    <source>
        <dbReference type="Pfam" id="PF00483"/>
    </source>
</evidence>
<sequence>MKVIILAGGKTNLPGKLKNIPKSLIKVKDRPLLEYQLDLLKKYKLDSDVRLSLYYKAEEILDYLKKKDPKGKITGKKGKIAGIEYVIGSKPLGTGGAIRNAAKDLKKDFMVMNGDVLTNINLADYLKFYKNNISEPRFFPSSPFVRAYTPKILPLGISPFRKRVPYENILGTMAVYYTQDVLELGLVKVKNNRMVEFTEKPDYQYSGYINAGFYILSPQVFQIKEFKSKKSGQAFPIEKEIFPKLAKNSQLLVYVHRGLWTDIGIEEGLEKANFIADKLNEKE</sequence>
<name>A0A2M8KC17_9BACT</name>